<evidence type="ECO:0000313" key="2">
    <source>
        <dbReference type="EMBL" id="KKK86641.1"/>
    </source>
</evidence>
<evidence type="ECO:0000256" key="1">
    <source>
        <dbReference type="SAM" id="Coils"/>
    </source>
</evidence>
<accession>A0A0F9BQH9</accession>
<organism evidence="2">
    <name type="scientific">marine sediment metagenome</name>
    <dbReference type="NCBI Taxonomy" id="412755"/>
    <lineage>
        <taxon>unclassified sequences</taxon>
        <taxon>metagenomes</taxon>
        <taxon>ecological metagenomes</taxon>
    </lineage>
</organism>
<gene>
    <name evidence="2" type="ORF">LCGC14_2761190</name>
</gene>
<comment type="caution">
    <text evidence="2">The sequence shown here is derived from an EMBL/GenBank/DDBJ whole genome shotgun (WGS) entry which is preliminary data.</text>
</comment>
<name>A0A0F9BQH9_9ZZZZ</name>
<proteinExistence type="predicted"/>
<reference evidence="2" key="1">
    <citation type="journal article" date="2015" name="Nature">
        <title>Complex archaea that bridge the gap between prokaryotes and eukaryotes.</title>
        <authorList>
            <person name="Spang A."/>
            <person name="Saw J.H."/>
            <person name="Jorgensen S.L."/>
            <person name="Zaremba-Niedzwiedzka K."/>
            <person name="Martijn J."/>
            <person name="Lind A.E."/>
            <person name="van Eijk R."/>
            <person name="Schleper C."/>
            <person name="Guy L."/>
            <person name="Ettema T.J."/>
        </authorList>
    </citation>
    <scope>NUCLEOTIDE SEQUENCE</scope>
</reference>
<evidence type="ECO:0008006" key="3">
    <source>
        <dbReference type="Google" id="ProtNLM"/>
    </source>
</evidence>
<sequence>MPEEKNNESDVVKKEDYNKMVEAHNTLKVEKEKLEKEIEATKETISKLKQIEKDSITGIEINEIVLKAFENALKKATPGGKE</sequence>
<protein>
    <recommendedName>
        <fullName evidence="3">Nucleotide exchange factor GrpE</fullName>
    </recommendedName>
</protein>
<keyword evidence="1" id="KW-0175">Coiled coil</keyword>
<dbReference type="EMBL" id="LAZR01050753">
    <property type="protein sequence ID" value="KKK86641.1"/>
    <property type="molecule type" value="Genomic_DNA"/>
</dbReference>
<dbReference type="AlphaFoldDB" id="A0A0F9BQH9"/>
<feature type="coiled-coil region" evidence="1">
    <location>
        <begin position="17"/>
        <end position="51"/>
    </location>
</feature>